<gene>
    <name evidence="1" type="ORF">BD410DRAFT_449214</name>
</gene>
<accession>A0A4Y7PVJ6</accession>
<dbReference type="VEuPathDB" id="FungiDB:BD410DRAFT_449214"/>
<evidence type="ECO:0000313" key="1">
    <source>
        <dbReference type="EMBL" id="TDL19068.1"/>
    </source>
</evidence>
<evidence type="ECO:0000313" key="2">
    <source>
        <dbReference type="Proteomes" id="UP000294933"/>
    </source>
</evidence>
<sequence length="122" mass="14125">MPRNPFSDYDLKPGVLVPYGIIDLPFGRVELVRRKDVNSDKISYVRMPIPEPTSYNDRDRKDLMSFADHFESLGTFSVFLFYVDENFKKWVVMAVPKEDMPPDYFPPRFEKAGKGVLATAQL</sequence>
<dbReference type="EMBL" id="ML170200">
    <property type="protein sequence ID" value="TDL19068.1"/>
    <property type="molecule type" value="Genomic_DNA"/>
</dbReference>
<protein>
    <submittedName>
        <fullName evidence="1">Uncharacterized protein</fullName>
    </submittedName>
</protein>
<reference evidence="1 2" key="1">
    <citation type="submission" date="2018-06" db="EMBL/GenBank/DDBJ databases">
        <title>A transcriptomic atlas of mushroom development highlights an independent origin of complex multicellularity.</title>
        <authorList>
            <consortium name="DOE Joint Genome Institute"/>
            <person name="Krizsan K."/>
            <person name="Almasi E."/>
            <person name="Merenyi Z."/>
            <person name="Sahu N."/>
            <person name="Viragh M."/>
            <person name="Koszo T."/>
            <person name="Mondo S."/>
            <person name="Kiss B."/>
            <person name="Balint B."/>
            <person name="Kues U."/>
            <person name="Barry K."/>
            <person name="Hegedus J.C."/>
            <person name="Henrissat B."/>
            <person name="Johnson J."/>
            <person name="Lipzen A."/>
            <person name="Ohm R."/>
            <person name="Nagy I."/>
            <person name="Pangilinan J."/>
            <person name="Yan J."/>
            <person name="Xiong Y."/>
            <person name="Grigoriev I.V."/>
            <person name="Hibbett D.S."/>
            <person name="Nagy L.G."/>
        </authorList>
    </citation>
    <scope>NUCLEOTIDE SEQUENCE [LARGE SCALE GENOMIC DNA]</scope>
    <source>
        <strain evidence="1 2">SZMC22713</strain>
    </source>
</reference>
<keyword evidence="2" id="KW-1185">Reference proteome</keyword>
<dbReference type="Proteomes" id="UP000294933">
    <property type="component" value="Unassembled WGS sequence"/>
</dbReference>
<name>A0A4Y7PVJ6_9AGAM</name>
<proteinExistence type="predicted"/>
<organism evidence="1 2">
    <name type="scientific">Rickenella mellea</name>
    <dbReference type="NCBI Taxonomy" id="50990"/>
    <lineage>
        <taxon>Eukaryota</taxon>
        <taxon>Fungi</taxon>
        <taxon>Dikarya</taxon>
        <taxon>Basidiomycota</taxon>
        <taxon>Agaricomycotina</taxon>
        <taxon>Agaricomycetes</taxon>
        <taxon>Hymenochaetales</taxon>
        <taxon>Rickenellaceae</taxon>
        <taxon>Rickenella</taxon>
    </lineage>
</organism>
<dbReference type="AlphaFoldDB" id="A0A4Y7PVJ6"/>